<feature type="signal peptide" evidence="1">
    <location>
        <begin position="1"/>
        <end position="22"/>
    </location>
</feature>
<organism evidence="3 4">
    <name type="scientific">Phycicoccus avicenniae</name>
    <dbReference type="NCBI Taxonomy" id="2828860"/>
    <lineage>
        <taxon>Bacteria</taxon>
        <taxon>Bacillati</taxon>
        <taxon>Actinomycetota</taxon>
        <taxon>Actinomycetes</taxon>
        <taxon>Micrococcales</taxon>
        <taxon>Intrasporangiaceae</taxon>
        <taxon>Phycicoccus</taxon>
    </lineage>
</organism>
<proteinExistence type="predicted"/>
<feature type="domain" description="Peptidase C51" evidence="2">
    <location>
        <begin position="140"/>
        <end position="268"/>
    </location>
</feature>
<dbReference type="SUPFAM" id="SSF54001">
    <property type="entry name" value="Cysteine proteinases"/>
    <property type="match status" value="1"/>
</dbReference>
<evidence type="ECO:0000256" key="1">
    <source>
        <dbReference type="SAM" id="SignalP"/>
    </source>
</evidence>
<protein>
    <submittedName>
        <fullName evidence="3">CHAP domain-containing protein</fullName>
    </submittedName>
</protein>
<dbReference type="InterPro" id="IPR038765">
    <property type="entry name" value="Papain-like_cys_pep_sf"/>
</dbReference>
<comment type="caution">
    <text evidence="3">The sequence shown here is derived from an EMBL/GenBank/DDBJ whole genome shotgun (WGS) entry which is preliminary data.</text>
</comment>
<dbReference type="AlphaFoldDB" id="A0A941DB48"/>
<name>A0A941DB48_9MICO</name>
<dbReference type="Pfam" id="PF05257">
    <property type="entry name" value="CHAP"/>
    <property type="match status" value="1"/>
</dbReference>
<gene>
    <name evidence="3" type="ORF">KC207_12875</name>
</gene>
<evidence type="ECO:0000313" key="4">
    <source>
        <dbReference type="Proteomes" id="UP000677016"/>
    </source>
</evidence>
<sequence length="268" mass="28374">MTVPLLVAGSVLVAGASANASAGHFNTNPYTTGCSKTASTISSKAVSGGRMYIKASSACGTNWVEYRGNTQKTTKTGKDARTNTWTRTEVDTASASWSMQSYAPGTTAYTGKLTIGSTTTIASCSNGCTWKTATTASSLGSRVDAFVAKYNGKYVDFDGYYGAQCVDLFNFYNRDVVKARFAPASYAYQLWGSYDTTRYIKVSASSTPRKGDVAIWSSNYPYSGGAGHVAIVLSASGTTFTALTQNPGATKKATFSKSYVIGFLRPRS</sequence>
<dbReference type="PROSITE" id="PS50911">
    <property type="entry name" value="CHAP"/>
    <property type="match status" value="1"/>
</dbReference>
<keyword evidence="4" id="KW-1185">Reference proteome</keyword>
<accession>A0A941DB48</accession>
<feature type="chain" id="PRO_5039402200" evidence="1">
    <location>
        <begin position="23"/>
        <end position="268"/>
    </location>
</feature>
<dbReference type="RefSeq" id="WP_211603633.1">
    <property type="nucleotide sequence ID" value="NZ_JAGSNF010000019.1"/>
</dbReference>
<dbReference type="InterPro" id="IPR007921">
    <property type="entry name" value="CHAP_dom"/>
</dbReference>
<dbReference type="Gene3D" id="3.90.1720.10">
    <property type="entry name" value="endopeptidase domain like (from Nostoc punctiforme)"/>
    <property type="match status" value="1"/>
</dbReference>
<evidence type="ECO:0000313" key="3">
    <source>
        <dbReference type="EMBL" id="MBR7744180.1"/>
    </source>
</evidence>
<dbReference type="Proteomes" id="UP000677016">
    <property type="component" value="Unassembled WGS sequence"/>
</dbReference>
<dbReference type="EMBL" id="JAGSNF010000019">
    <property type="protein sequence ID" value="MBR7744180.1"/>
    <property type="molecule type" value="Genomic_DNA"/>
</dbReference>
<reference evidence="3" key="1">
    <citation type="submission" date="2021-04" db="EMBL/GenBank/DDBJ databases">
        <title>Phycicoccus avicenniae sp. nov., a novel endophytic actinomycetes isolated from branch of Avicennia mariana.</title>
        <authorList>
            <person name="Tuo L."/>
        </authorList>
    </citation>
    <scope>NUCLEOTIDE SEQUENCE</scope>
    <source>
        <strain evidence="3">BSK3Z-2</strain>
    </source>
</reference>
<evidence type="ECO:0000259" key="2">
    <source>
        <dbReference type="PROSITE" id="PS50911"/>
    </source>
</evidence>
<keyword evidence="1" id="KW-0732">Signal</keyword>